<reference evidence="6 7" key="1">
    <citation type="submission" date="2024-01" db="EMBL/GenBank/DDBJ databases">
        <title>Sphingobacterium tenebrionis sp. nov., a novel endophyte isolated from tenebrio molitor intestines.</title>
        <authorList>
            <person name="Zhang C."/>
        </authorList>
    </citation>
    <scope>NUCLEOTIDE SEQUENCE [LARGE SCALE GENOMIC DNA]</scope>
    <source>
        <strain evidence="6 7">PU5-4</strain>
    </source>
</reference>
<dbReference type="PROSITE" id="PS01124">
    <property type="entry name" value="HTH_ARAC_FAMILY_2"/>
    <property type="match status" value="1"/>
</dbReference>
<feature type="domain" description="HTH araC/xylS-type" evidence="5">
    <location>
        <begin position="41"/>
        <end position="151"/>
    </location>
</feature>
<dbReference type="RefSeq" id="WP_336557660.1">
    <property type="nucleotide sequence ID" value="NZ_JAYLLN010000022.1"/>
</dbReference>
<accession>A0ABU8I737</accession>
<dbReference type="PANTHER" id="PTHR43280:SF29">
    <property type="entry name" value="ARAC-FAMILY TRANSCRIPTIONAL REGULATOR"/>
    <property type="match status" value="1"/>
</dbReference>
<keyword evidence="2" id="KW-0238">DNA-binding</keyword>
<evidence type="ECO:0000313" key="6">
    <source>
        <dbReference type="EMBL" id="MEI5985235.1"/>
    </source>
</evidence>
<protein>
    <submittedName>
        <fullName evidence="6">Helix-turn-helix domain-containing protein</fullName>
    </submittedName>
</protein>
<dbReference type="InterPro" id="IPR018060">
    <property type="entry name" value="HTH_AraC"/>
</dbReference>
<dbReference type="InterPro" id="IPR009057">
    <property type="entry name" value="Homeodomain-like_sf"/>
</dbReference>
<evidence type="ECO:0000256" key="4">
    <source>
        <dbReference type="SAM" id="MobiDB-lite"/>
    </source>
</evidence>
<dbReference type="EMBL" id="JAYLLN010000022">
    <property type="protein sequence ID" value="MEI5985235.1"/>
    <property type="molecule type" value="Genomic_DNA"/>
</dbReference>
<dbReference type="Gene3D" id="1.10.10.60">
    <property type="entry name" value="Homeodomain-like"/>
    <property type="match status" value="2"/>
</dbReference>
<evidence type="ECO:0000259" key="5">
    <source>
        <dbReference type="PROSITE" id="PS01124"/>
    </source>
</evidence>
<dbReference type="Pfam" id="PF12833">
    <property type="entry name" value="HTH_18"/>
    <property type="match status" value="1"/>
</dbReference>
<name>A0ABU8I737_9SPHI</name>
<evidence type="ECO:0000256" key="3">
    <source>
        <dbReference type="ARBA" id="ARBA00023163"/>
    </source>
</evidence>
<dbReference type="SUPFAM" id="SSF46689">
    <property type="entry name" value="Homeodomain-like"/>
    <property type="match status" value="1"/>
</dbReference>
<organism evidence="6 7">
    <name type="scientific">Sphingobacterium tenebrionis</name>
    <dbReference type="NCBI Taxonomy" id="3111775"/>
    <lineage>
        <taxon>Bacteria</taxon>
        <taxon>Pseudomonadati</taxon>
        <taxon>Bacteroidota</taxon>
        <taxon>Sphingobacteriia</taxon>
        <taxon>Sphingobacteriales</taxon>
        <taxon>Sphingobacteriaceae</taxon>
        <taxon>Sphingobacterium</taxon>
    </lineage>
</organism>
<feature type="region of interest" description="Disordered" evidence="4">
    <location>
        <begin position="1"/>
        <end position="29"/>
    </location>
</feature>
<sequence>MSQNTNGLGFPTAPQGEKGSSEIALEQPKKRRELISETEMMEIWDKLESSMKNEEYFKDTELTLDKLASLVGINKYRISETLNHYVNKPFYTYINEYRVNSFKDRIERAVERDLEVNMLTTAYASGFNSKSTFNKYFKEITGLTPSNFYKQIQ</sequence>
<gene>
    <name evidence="6" type="ORF">VJ786_09995</name>
</gene>
<evidence type="ECO:0000313" key="7">
    <source>
        <dbReference type="Proteomes" id="UP001363035"/>
    </source>
</evidence>
<keyword evidence="3" id="KW-0804">Transcription</keyword>
<evidence type="ECO:0000256" key="2">
    <source>
        <dbReference type="ARBA" id="ARBA00023125"/>
    </source>
</evidence>
<comment type="caution">
    <text evidence="6">The sequence shown here is derived from an EMBL/GenBank/DDBJ whole genome shotgun (WGS) entry which is preliminary data.</text>
</comment>
<evidence type="ECO:0000256" key="1">
    <source>
        <dbReference type="ARBA" id="ARBA00023015"/>
    </source>
</evidence>
<keyword evidence="1" id="KW-0805">Transcription regulation</keyword>
<dbReference type="PANTHER" id="PTHR43280">
    <property type="entry name" value="ARAC-FAMILY TRANSCRIPTIONAL REGULATOR"/>
    <property type="match status" value="1"/>
</dbReference>
<keyword evidence="7" id="KW-1185">Reference proteome</keyword>
<dbReference type="Proteomes" id="UP001363035">
    <property type="component" value="Unassembled WGS sequence"/>
</dbReference>
<proteinExistence type="predicted"/>
<dbReference type="SMART" id="SM00342">
    <property type="entry name" value="HTH_ARAC"/>
    <property type="match status" value="1"/>
</dbReference>